<accession>A0A1G2KNN0</accession>
<evidence type="ECO:0008006" key="3">
    <source>
        <dbReference type="Google" id="ProtNLM"/>
    </source>
</evidence>
<proteinExistence type="predicted"/>
<evidence type="ECO:0000313" key="2">
    <source>
        <dbReference type="Proteomes" id="UP000177362"/>
    </source>
</evidence>
<dbReference type="AlphaFoldDB" id="A0A1G2KNN0"/>
<dbReference type="EMBL" id="MHQJ01000030">
    <property type="protein sequence ID" value="OHA01025.1"/>
    <property type="molecule type" value="Genomic_DNA"/>
</dbReference>
<organism evidence="1 2">
    <name type="scientific">Candidatus Sungbacteria bacterium RIFCSPHIGHO2_02_FULL_49_12</name>
    <dbReference type="NCBI Taxonomy" id="1802271"/>
    <lineage>
        <taxon>Bacteria</taxon>
        <taxon>Candidatus Sungiibacteriota</taxon>
    </lineage>
</organism>
<comment type="caution">
    <text evidence="1">The sequence shown here is derived from an EMBL/GenBank/DDBJ whole genome shotgun (WGS) entry which is preliminary data.</text>
</comment>
<name>A0A1G2KNN0_9BACT</name>
<dbReference type="STRING" id="1802271.A3C11_00935"/>
<protein>
    <recommendedName>
        <fullName evidence="3">Thioredoxin-like fold domain-containing protein</fullName>
    </recommendedName>
</protein>
<gene>
    <name evidence="1" type="ORF">A3C11_00935</name>
</gene>
<sequence length="72" mass="8189">MAPLIERLKTEDGLEVEKLEVWHSEENAGKMSEIDKGLCGGVPFFYNTETKAYICGVADYDDLRAWAKNHVR</sequence>
<reference evidence="1 2" key="1">
    <citation type="journal article" date="2016" name="Nat. Commun.">
        <title>Thousands of microbial genomes shed light on interconnected biogeochemical processes in an aquifer system.</title>
        <authorList>
            <person name="Anantharaman K."/>
            <person name="Brown C.T."/>
            <person name="Hug L.A."/>
            <person name="Sharon I."/>
            <person name="Castelle C.J."/>
            <person name="Probst A.J."/>
            <person name="Thomas B.C."/>
            <person name="Singh A."/>
            <person name="Wilkins M.J."/>
            <person name="Karaoz U."/>
            <person name="Brodie E.L."/>
            <person name="Williams K.H."/>
            <person name="Hubbard S.S."/>
            <person name="Banfield J.F."/>
        </authorList>
    </citation>
    <scope>NUCLEOTIDE SEQUENCE [LARGE SCALE GENOMIC DNA]</scope>
</reference>
<dbReference type="Proteomes" id="UP000177362">
    <property type="component" value="Unassembled WGS sequence"/>
</dbReference>
<evidence type="ECO:0000313" key="1">
    <source>
        <dbReference type="EMBL" id="OHA01025.1"/>
    </source>
</evidence>